<evidence type="ECO:0000313" key="2">
    <source>
        <dbReference type="EMBL" id="XAN07949.1"/>
    </source>
</evidence>
<proteinExistence type="predicted"/>
<dbReference type="RefSeq" id="WP_425309404.1">
    <property type="nucleotide sequence ID" value="NZ_CP154795.1"/>
</dbReference>
<sequence length="146" mass="16473">MAPRSAIVRFYFDEDVLGLAKVVADLRSDVTFPEDPGKLVKGRLRAPCPITRGTPDEEWIPSVTQSGWLIVTKDSKISRRPGELRAVRDYGARLIAINETDERGTWAQLEILMHQWRKIEALPPTGPFIYSASRSTLRRIDLPGET</sequence>
<protein>
    <recommendedName>
        <fullName evidence="1">VapC45 PIN like domain-containing protein</fullName>
    </recommendedName>
</protein>
<organism evidence="2 3">
    <name type="scientific">Ammonicoccus fulvus</name>
    <dbReference type="NCBI Taxonomy" id="3138240"/>
    <lineage>
        <taxon>Bacteria</taxon>
        <taxon>Bacillati</taxon>
        <taxon>Actinomycetota</taxon>
        <taxon>Actinomycetes</taxon>
        <taxon>Propionibacteriales</taxon>
        <taxon>Propionibacteriaceae</taxon>
        <taxon>Ammonicoccus</taxon>
    </lineage>
</organism>
<accession>A0ABZ3FPH9</accession>
<feature type="domain" description="VapC45 PIN like" evidence="1">
    <location>
        <begin position="46"/>
        <end position="97"/>
    </location>
</feature>
<dbReference type="InterPro" id="IPR041375">
    <property type="entry name" value="VapC45_PIN-like"/>
</dbReference>
<keyword evidence="3" id="KW-1185">Reference proteome</keyword>
<dbReference type="EMBL" id="CP154795">
    <property type="protein sequence ID" value="XAN07949.1"/>
    <property type="molecule type" value="Genomic_DNA"/>
</dbReference>
<evidence type="ECO:0000313" key="3">
    <source>
        <dbReference type="Proteomes" id="UP001442841"/>
    </source>
</evidence>
<dbReference type="Proteomes" id="UP001442841">
    <property type="component" value="Chromosome"/>
</dbReference>
<name>A0ABZ3FPH9_9ACTN</name>
<dbReference type="Pfam" id="PF18478">
    <property type="entry name" value="PIN_10"/>
    <property type="match status" value="1"/>
</dbReference>
<reference evidence="2 3" key="1">
    <citation type="submission" date="2024-04" db="EMBL/GenBank/DDBJ databases">
        <title>Isolation of an actinomycete strain from pig manure.</title>
        <authorList>
            <person name="Gong T."/>
            <person name="Yu Z."/>
            <person name="An M."/>
            <person name="Wei C."/>
            <person name="Yang W."/>
            <person name="Liu L."/>
        </authorList>
    </citation>
    <scope>NUCLEOTIDE SEQUENCE [LARGE SCALE GENOMIC DNA]</scope>
    <source>
        <strain evidence="2 3">ZF39</strain>
    </source>
</reference>
<gene>
    <name evidence="2" type="ORF">AADG42_11735</name>
</gene>
<evidence type="ECO:0000259" key="1">
    <source>
        <dbReference type="Pfam" id="PF18478"/>
    </source>
</evidence>